<dbReference type="Proteomes" id="UP000637628">
    <property type="component" value="Unassembled WGS sequence"/>
</dbReference>
<dbReference type="Pfam" id="PF10604">
    <property type="entry name" value="Polyketide_cyc2"/>
    <property type="match status" value="1"/>
</dbReference>
<proteinExistence type="predicted"/>
<dbReference type="SUPFAM" id="SSF55961">
    <property type="entry name" value="Bet v1-like"/>
    <property type="match status" value="1"/>
</dbReference>
<evidence type="ECO:0008006" key="3">
    <source>
        <dbReference type="Google" id="ProtNLM"/>
    </source>
</evidence>
<dbReference type="EMBL" id="BOML01000059">
    <property type="protein sequence ID" value="GIE06211.1"/>
    <property type="molecule type" value="Genomic_DNA"/>
</dbReference>
<evidence type="ECO:0000313" key="1">
    <source>
        <dbReference type="EMBL" id="GIE06211.1"/>
    </source>
</evidence>
<dbReference type="InterPro" id="IPR023393">
    <property type="entry name" value="START-like_dom_sf"/>
</dbReference>
<organism evidence="1 2">
    <name type="scientific">Paractinoplanes durhamensis</name>
    <dbReference type="NCBI Taxonomy" id="113563"/>
    <lineage>
        <taxon>Bacteria</taxon>
        <taxon>Bacillati</taxon>
        <taxon>Actinomycetota</taxon>
        <taxon>Actinomycetes</taxon>
        <taxon>Micromonosporales</taxon>
        <taxon>Micromonosporaceae</taxon>
        <taxon>Paractinoplanes</taxon>
    </lineage>
</organism>
<protein>
    <recommendedName>
        <fullName evidence="3">Polyketide cyclase / dehydrase and lipid transport</fullName>
    </recommendedName>
</protein>
<name>A0ABQ3Z8R2_9ACTN</name>
<sequence length="108" mass="11579">MQRLDRLDAGELRVGSTARLKQPGQSSAVWTVTRLEPERDFSWRTSRAGVRMTGRHLLAAVDGGTRMTLVLETEGPAAGLLSALFGGLMRASLRREAAGFARQAAAVG</sequence>
<comment type="caution">
    <text evidence="1">The sequence shown here is derived from an EMBL/GenBank/DDBJ whole genome shotgun (WGS) entry which is preliminary data.</text>
</comment>
<dbReference type="InterPro" id="IPR019587">
    <property type="entry name" value="Polyketide_cyclase/dehydratase"/>
</dbReference>
<dbReference type="Gene3D" id="3.30.530.20">
    <property type="match status" value="1"/>
</dbReference>
<gene>
    <name evidence="1" type="ORF">Adu01nite_75610</name>
</gene>
<reference evidence="1 2" key="1">
    <citation type="submission" date="2021-01" db="EMBL/GenBank/DDBJ databases">
        <title>Whole genome shotgun sequence of Actinoplanes durhamensis NBRC 14914.</title>
        <authorList>
            <person name="Komaki H."/>
            <person name="Tamura T."/>
        </authorList>
    </citation>
    <scope>NUCLEOTIDE SEQUENCE [LARGE SCALE GENOMIC DNA]</scope>
    <source>
        <strain evidence="1 2">NBRC 14914</strain>
    </source>
</reference>
<keyword evidence="2" id="KW-1185">Reference proteome</keyword>
<accession>A0ABQ3Z8R2</accession>
<evidence type="ECO:0000313" key="2">
    <source>
        <dbReference type="Proteomes" id="UP000637628"/>
    </source>
</evidence>